<dbReference type="Proteomes" id="UP001346869">
    <property type="component" value="Unassembled WGS sequence"/>
</dbReference>
<gene>
    <name evidence="2" type="ORF">PBY51_016215</name>
</gene>
<dbReference type="AlphaFoldDB" id="A0AAN8AQN2"/>
<name>A0AAN8AQN2_ELEMC</name>
<reference evidence="2 3" key="2">
    <citation type="journal article" date="2023" name="Mol. Biol. Evol.">
        <title>Genomics of Secondarily Temperate Adaptation in the Only Non-Antarctic Icefish.</title>
        <authorList>
            <person name="Rivera-Colon A.G."/>
            <person name="Rayamajhi N."/>
            <person name="Minhas B.F."/>
            <person name="Madrigal G."/>
            <person name="Bilyk K.T."/>
            <person name="Yoon V."/>
            <person name="Hune M."/>
            <person name="Gregory S."/>
            <person name="Cheng C.H.C."/>
            <person name="Catchen J.M."/>
        </authorList>
    </citation>
    <scope>NUCLEOTIDE SEQUENCE [LARGE SCALE GENOMIC DNA]</scope>
    <source>
        <strain evidence="2">JMC-PN-2008</strain>
    </source>
</reference>
<accession>A0AAN8AQN2</accession>
<protein>
    <submittedName>
        <fullName evidence="2">Uncharacterized protein</fullName>
    </submittedName>
</protein>
<evidence type="ECO:0000313" key="3">
    <source>
        <dbReference type="Proteomes" id="UP001346869"/>
    </source>
</evidence>
<feature type="region of interest" description="Disordered" evidence="1">
    <location>
        <begin position="1"/>
        <end position="27"/>
    </location>
</feature>
<keyword evidence="3" id="KW-1185">Reference proteome</keyword>
<evidence type="ECO:0000313" key="2">
    <source>
        <dbReference type="EMBL" id="KAK5865019.1"/>
    </source>
</evidence>
<dbReference type="EMBL" id="JAUZQC010000010">
    <property type="protein sequence ID" value="KAK5865019.1"/>
    <property type="molecule type" value="Genomic_DNA"/>
</dbReference>
<proteinExistence type="predicted"/>
<comment type="caution">
    <text evidence="2">The sequence shown here is derived from an EMBL/GenBank/DDBJ whole genome shotgun (WGS) entry which is preliminary data.</text>
</comment>
<sequence>MAMSPFTTRSVSVQPMDVATHGSGNRGTGTCFPASLVSSYSVQTSEREKRQSQSALLSLHSASRLIAVCCSESWKTSCGAT</sequence>
<reference evidence="2 3" key="1">
    <citation type="journal article" date="2023" name="Genes (Basel)">
        <title>Chromosome-Level Genome Assembly and Circadian Gene Repertoire of the Patagonia Blennie Eleginops maclovinus-The Closest Ancestral Proxy of Antarctic Cryonotothenioids.</title>
        <authorList>
            <person name="Cheng C.C."/>
            <person name="Rivera-Colon A.G."/>
            <person name="Minhas B.F."/>
            <person name="Wilson L."/>
            <person name="Rayamajhi N."/>
            <person name="Vargas-Chacoff L."/>
            <person name="Catchen J.M."/>
        </authorList>
    </citation>
    <scope>NUCLEOTIDE SEQUENCE [LARGE SCALE GENOMIC DNA]</scope>
    <source>
        <strain evidence="2">JMC-PN-2008</strain>
    </source>
</reference>
<organism evidence="2 3">
    <name type="scientific">Eleginops maclovinus</name>
    <name type="common">Patagonian blennie</name>
    <name type="synonym">Eleginus maclovinus</name>
    <dbReference type="NCBI Taxonomy" id="56733"/>
    <lineage>
        <taxon>Eukaryota</taxon>
        <taxon>Metazoa</taxon>
        <taxon>Chordata</taxon>
        <taxon>Craniata</taxon>
        <taxon>Vertebrata</taxon>
        <taxon>Euteleostomi</taxon>
        <taxon>Actinopterygii</taxon>
        <taxon>Neopterygii</taxon>
        <taxon>Teleostei</taxon>
        <taxon>Neoteleostei</taxon>
        <taxon>Acanthomorphata</taxon>
        <taxon>Eupercaria</taxon>
        <taxon>Perciformes</taxon>
        <taxon>Notothenioidei</taxon>
        <taxon>Eleginopidae</taxon>
        <taxon>Eleginops</taxon>
    </lineage>
</organism>
<feature type="compositionally biased region" description="Polar residues" evidence="1">
    <location>
        <begin position="1"/>
        <end position="13"/>
    </location>
</feature>
<evidence type="ECO:0000256" key="1">
    <source>
        <dbReference type="SAM" id="MobiDB-lite"/>
    </source>
</evidence>